<feature type="domain" description="Nitrite/sulphite reductase 4Fe-4S" evidence="7">
    <location>
        <begin position="93"/>
        <end position="209"/>
    </location>
</feature>
<evidence type="ECO:0000256" key="2">
    <source>
        <dbReference type="ARBA" id="ARBA00022617"/>
    </source>
</evidence>
<evidence type="ECO:0000256" key="6">
    <source>
        <dbReference type="ARBA" id="ARBA00023014"/>
    </source>
</evidence>
<dbReference type="InterPro" id="IPR006067">
    <property type="entry name" value="NO2/SO3_Rdtase_4Fe4S_dom"/>
</dbReference>
<dbReference type="PANTHER" id="PTHR32439:SF9">
    <property type="entry name" value="BLR3264 PROTEIN"/>
    <property type="match status" value="1"/>
</dbReference>
<dbReference type="Pfam" id="PF03460">
    <property type="entry name" value="NIR_SIR_ferr"/>
    <property type="match status" value="1"/>
</dbReference>
<dbReference type="InterPro" id="IPR005117">
    <property type="entry name" value="NiRdtase/SiRdtase_haem-b_fer"/>
</dbReference>
<dbReference type="GO" id="GO:0016491">
    <property type="term" value="F:oxidoreductase activity"/>
    <property type="evidence" value="ECO:0007669"/>
    <property type="project" value="UniProtKB-KW"/>
</dbReference>
<dbReference type="GO" id="GO:0020037">
    <property type="term" value="F:heme binding"/>
    <property type="evidence" value="ECO:0007669"/>
    <property type="project" value="InterPro"/>
</dbReference>
<evidence type="ECO:0000256" key="5">
    <source>
        <dbReference type="ARBA" id="ARBA00023004"/>
    </source>
</evidence>
<keyword evidence="6" id="KW-0411">Iron-sulfur</keyword>
<dbReference type="InterPro" id="IPR012798">
    <property type="entry name" value="Cbl_synth_CobG-like"/>
</dbReference>
<keyword evidence="5" id="KW-0408">Iron</keyword>
<dbReference type="InterPro" id="IPR051329">
    <property type="entry name" value="NIR_SIR_4Fe-4S"/>
</dbReference>
<dbReference type="EMBL" id="CP011367">
    <property type="protein sequence ID" value="AKJ94718.1"/>
    <property type="molecule type" value="Genomic_DNA"/>
</dbReference>
<evidence type="ECO:0000313" key="10">
    <source>
        <dbReference type="Proteomes" id="UP000064201"/>
    </source>
</evidence>
<feature type="domain" description="Nitrite/Sulfite reductase ferredoxin-like" evidence="8">
    <location>
        <begin position="18"/>
        <end position="83"/>
    </location>
</feature>
<keyword evidence="3" id="KW-0479">Metal-binding</keyword>
<dbReference type="PANTHER" id="PTHR32439">
    <property type="entry name" value="FERREDOXIN--NITRITE REDUCTASE, CHLOROPLASTIC"/>
    <property type="match status" value="1"/>
</dbReference>
<keyword evidence="10" id="KW-1185">Reference proteome</keyword>
<dbReference type="AlphaFoldDB" id="A0A0G3G0J6"/>
<organism evidence="9 10">
    <name type="scientific">Thioalkalivibrio versutus</name>
    <dbReference type="NCBI Taxonomy" id="106634"/>
    <lineage>
        <taxon>Bacteria</taxon>
        <taxon>Pseudomonadati</taxon>
        <taxon>Pseudomonadota</taxon>
        <taxon>Gammaproteobacteria</taxon>
        <taxon>Chromatiales</taxon>
        <taxon>Ectothiorhodospiraceae</taxon>
        <taxon>Thioalkalivibrio</taxon>
    </lineage>
</organism>
<dbReference type="Proteomes" id="UP000064201">
    <property type="component" value="Chromosome"/>
</dbReference>
<name>A0A0G3G0J6_9GAMM</name>
<evidence type="ECO:0000259" key="8">
    <source>
        <dbReference type="Pfam" id="PF03460"/>
    </source>
</evidence>
<evidence type="ECO:0000256" key="4">
    <source>
        <dbReference type="ARBA" id="ARBA00023002"/>
    </source>
</evidence>
<dbReference type="GO" id="GO:0046872">
    <property type="term" value="F:metal ion binding"/>
    <property type="evidence" value="ECO:0007669"/>
    <property type="project" value="UniProtKB-KW"/>
</dbReference>
<keyword evidence="2" id="KW-0349">Heme</keyword>
<accession>A0A0G3G0J6</accession>
<sequence length="466" mass="48702">MIADRPRVRQACPGVAAPMSTGDGLLMRVRHPIGGLDAEQAQTIAEVARRFGSGALELTSRGNLQLRGLDTADLEPARAELENAGLADRDPAMEAVRNVLVAPVTDIDPEAAMDVQPVARALARALVQNPRLRALPPKVGVLVEAGGDLPLDGVAADLRLEACAGLGGVWFRVAVGASSRTATVLGWTRPEKVVDVALAVLERFVELREGEVDPPGRVAGAVARFGPNVLTPPGLERVLPGGDWVAARMPGCADAGMGTCLNGRAFGIAFPFGALRAEALQGMAEHIRPHDGRLRLTPWRSLLLTGATPVESDRLAEWDGVTDPGNPRLAVSACIGQAGCSAGSTPTRADVETAGASARGLLVDGGHVHVSGCDKHCGRPANAQVLLTAREGRYDLSLQRAPAQWETVLTGLGPGPGQVEPVLAALDTLAREERGANESRVEALQRLEATALARRMNAKMNNGDSA</sequence>
<dbReference type="Gene3D" id="3.30.413.10">
    <property type="entry name" value="Sulfite Reductase Hemoprotein, domain 1"/>
    <property type="match status" value="2"/>
</dbReference>
<gene>
    <name evidence="9" type="ORF">TVD_04725</name>
</gene>
<dbReference type="KEGG" id="tvr:TVD_04725"/>
<protein>
    <submittedName>
        <fullName evidence="9">Precorrin-3B synthase</fullName>
    </submittedName>
</protein>
<dbReference type="GO" id="GO:0051539">
    <property type="term" value="F:4 iron, 4 sulfur cluster binding"/>
    <property type="evidence" value="ECO:0007669"/>
    <property type="project" value="UniProtKB-KW"/>
</dbReference>
<dbReference type="InterPro" id="IPR036136">
    <property type="entry name" value="Nit/Sulf_reduc_fer-like_dom_sf"/>
</dbReference>
<dbReference type="SUPFAM" id="SSF55124">
    <property type="entry name" value="Nitrite/Sulfite reductase N-terminal domain-like"/>
    <property type="match status" value="2"/>
</dbReference>
<dbReference type="Pfam" id="PF01077">
    <property type="entry name" value="NIR_SIR"/>
    <property type="match status" value="1"/>
</dbReference>
<dbReference type="NCBIfam" id="TIGR02435">
    <property type="entry name" value="CobG"/>
    <property type="match status" value="1"/>
</dbReference>
<proteinExistence type="predicted"/>
<dbReference type="InterPro" id="IPR045854">
    <property type="entry name" value="NO2/SO3_Rdtase_4Fe4S_sf"/>
</dbReference>
<evidence type="ECO:0000259" key="7">
    <source>
        <dbReference type="Pfam" id="PF01077"/>
    </source>
</evidence>
<dbReference type="Gene3D" id="3.90.480.10">
    <property type="entry name" value="Sulfite Reductase Hemoprotein,Domain 2"/>
    <property type="match status" value="1"/>
</dbReference>
<evidence type="ECO:0000256" key="3">
    <source>
        <dbReference type="ARBA" id="ARBA00022723"/>
    </source>
</evidence>
<dbReference type="RefSeq" id="WP_019563156.1">
    <property type="nucleotide sequence ID" value="NZ_CP011367.1"/>
</dbReference>
<dbReference type="OrthoDB" id="7459360at2"/>
<evidence type="ECO:0000256" key="1">
    <source>
        <dbReference type="ARBA" id="ARBA00022485"/>
    </source>
</evidence>
<dbReference type="SUPFAM" id="SSF56014">
    <property type="entry name" value="Nitrite and sulphite reductase 4Fe-4S domain-like"/>
    <property type="match status" value="1"/>
</dbReference>
<dbReference type="STRING" id="106634.TVD_04725"/>
<keyword evidence="4" id="KW-0560">Oxidoreductase</keyword>
<reference evidence="9 10" key="1">
    <citation type="submission" date="2015-04" db="EMBL/GenBank/DDBJ databases">
        <title>Complete Sequence for the Genome of the Thioalkalivibrio versutus D301.</title>
        <authorList>
            <person name="Mu T."/>
            <person name="Zhou J."/>
            <person name="Xu X."/>
        </authorList>
    </citation>
    <scope>NUCLEOTIDE SEQUENCE [LARGE SCALE GENOMIC DNA]</scope>
    <source>
        <strain evidence="9 10">D301</strain>
    </source>
</reference>
<dbReference type="PATRIC" id="fig|106634.4.peg.965"/>
<keyword evidence="1" id="KW-0004">4Fe-4S</keyword>
<evidence type="ECO:0000313" key="9">
    <source>
        <dbReference type="EMBL" id="AKJ94718.1"/>
    </source>
</evidence>